<dbReference type="Gene3D" id="3.40.50.720">
    <property type="entry name" value="NAD(P)-binding Rossmann-like Domain"/>
    <property type="match status" value="1"/>
</dbReference>
<dbReference type="PANTHER" id="PTHR43318:SF2">
    <property type="entry name" value="UDP-N-ACETYLGLUCOSAMINE 4,6-DEHYDRATASE (INVERTING)"/>
    <property type="match status" value="1"/>
</dbReference>
<dbReference type="AlphaFoldDB" id="X1FKI1"/>
<accession>X1FKI1</accession>
<evidence type="ECO:0000256" key="1">
    <source>
        <dbReference type="ARBA" id="ARBA00007430"/>
    </source>
</evidence>
<dbReference type="InterPro" id="IPR003869">
    <property type="entry name" value="Polysac_CapD-like"/>
</dbReference>
<feature type="non-terminal residue" evidence="3">
    <location>
        <position position="129"/>
    </location>
</feature>
<feature type="domain" description="Polysaccharide biosynthesis protein CapD-like" evidence="2">
    <location>
        <begin position="8"/>
        <end position="129"/>
    </location>
</feature>
<evidence type="ECO:0000259" key="2">
    <source>
        <dbReference type="Pfam" id="PF02719"/>
    </source>
</evidence>
<comment type="similarity">
    <text evidence="1">Belongs to the polysaccharide synthase family.</text>
</comment>
<gene>
    <name evidence="3" type="ORF">S03H2_17325</name>
</gene>
<dbReference type="PANTHER" id="PTHR43318">
    <property type="entry name" value="UDP-N-ACETYLGLUCOSAMINE 4,6-DEHYDRATASE"/>
    <property type="match status" value="1"/>
</dbReference>
<comment type="caution">
    <text evidence="3">The sequence shown here is derived from an EMBL/GenBank/DDBJ whole genome shotgun (WGS) entry which is preliminary data.</text>
</comment>
<reference evidence="3" key="1">
    <citation type="journal article" date="2014" name="Front. Microbiol.">
        <title>High frequency of phylogenetically diverse reductive dehalogenase-homologous genes in deep subseafloor sedimentary metagenomes.</title>
        <authorList>
            <person name="Kawai M."/>
            <person name="Futagami T."/>
            <person name="Toyoda A."/>
            <person name="Takaki Y."/>
            <person name="Nishi S."/>
            <person name="Hori S."/>
            <person name="Arai W."/>
            <person name="Tsubouchi T."/>
            <person name="Morono Y."/>
            <person name="Uchiyama I."/>
            <person name="Ito T."/>
            <person name="Fujiyama A."/>
            <person name="Inagaki F."/>
            <person name="Takami H."/>
        </authorList>
    </citation>
    <scope>NUCLEOTIDE SEQUENCE</scope>
    <source>
        <strain evidence="3">Expedition CK06-06</strain>
    </source>
</reference>
<protein>
    <recommendedName>
        <fullName evidence="2">Polysaccharide biosynthesis protein CapD-like domain-containing protein</fullName>
    </recommendedName>
</protein>
<dbReference type="SUPFAM" id="SSF51735">
    <property type="entry name" value="NAD(P)-binding Rossmann-fold domains"/>
    <property type="match status" value="1"/>
</dbReference>
<evidence type="ECO:0000313" key="3">
    <source>
        <dbReference type="EMBL" id="GAH46186.1"/>
    </source>
</evidence>
<name>X1FKI1_9ZZZZ</name>
<proteinExistence type="inferred from homology"/>
<sequence length="129" mass="14365">MKLTNKVILVTGGTGSFGQKFTEIVLKEYNPKTIRIFSRGEVLQQEMCQKFNDDERLRFLIGDVRDKARIYRAINGVDIVVHGAALKQVPTAEYNPIEALRTNIDGAVNIIDAAIDCGVKRIIAISTDK</sequence>
<dbReference type="Pfam" id="PF02719">
    <property type="entry name" value="Polysacc_synt_2"/>
    <property type="match status" value="1"/>
</dbReference>
<dbReference type="EMBL" id="BARU01008928">
    <property type="protein sequence ID" value="GAH46186.1"/>
    <property type="molecule type" value="Genomic_DNA"/>
</dbReference>
<organism evidence="3">
    <name type="scientific">marine sediment metagenome</name>
    <dbReference type="NCBI Taxonomy" id="412755"/>
    <lineage>
        <taxon>unclassified sequences</taxon>
        <taxon>metagenomes</taxon>
        <taxon>ecological metagenomes</taxon>
    </lineage>
</organism>
<dbReference type="InterPro" id="IPR036291">
    <property type="entry name" value="NAD(P)-bd_dom_sf"/>
</dbReference>
<dbReference type="InterPro" id="IPR051203">
    <property type="entry name" value="Polysaccharide_Synthase-Rel"/>
</dbReference>